<reference evidence="2" key="1">
    <citation type="submission" date="2020-03" db="EMBL/GenBank/DDBJ databases">
        <title>The deep terrestrial virosphere.</title>
        <authorList>
            <person name="Holmfeldt K."/>
            <person name="Nilsson E."/>
            <person name="Simone D."/>
            <person name="Lopez-Fernandez M."/>
            <person name="Wu X."/>
            <person name="de Brujin I."/>
            <person name="Lundin D."/>
            <person name="Andersson A."/>
            <person name="Bertilsson S."/>
            <person name="Dopson M."/>
        </authorList>
    </citation>
    <scope>NUCLEOTIDE SEQUENCE</scope>
    <source>
        <strain evidence="2">TM448A00111</strain>
        <strain evidence="3">TM448B00196</strain>
    </source>
</reference>
<accession>A0A6H1ZAE8</accession>
<dbReference type="EMBL" id="MT143977">
    <property type="protein sequence ID" value="QJA44534.1"/>
    <property type="molecule type" value="Genomic_DNA"/>
</dbReference>
<protein>
    <submittedName>
        <fullName evidence="2">Uncharacterized protein</fullName>
    </submittedName>
</protein>
<gene>
    <name evidence="2" type="ORF">TM448A00111_0037</name>
    <name evidence="3" type="ORF">TM448B00196_0037</name>
</gene>
<proteinExistence type="predicted"/>
<dbReference type="AlphaFoldDB" id="A0A6H1ZAE8"/>
<feature type="compositionally biased region" description="Basic and acidic residues" evidence="1">
    <location>
        <begin position="16"/>
        <end position="30"/>
    </location>
</feature>
<sequence>MSDNKAGKGGTKKYGRNKDKCAAYRSQKRGEKNKVVRVFRSNGLNAAKAYARKHGIEAFAEKRLGI</sequence>
<name>A0A6H1ZAE8_9ZZZZ</name>
<evidence type="ECO:0000313" key="2">
    <source>
        <dbReference type="EMBL" id="QJA44534.1"/>
    </source>
</evidence>
<dbReference type="EMBL" id="MT144598">
    <property type="protein sequence ID" value="QJH94250.1"/>
    <property type="molecule type" value="Genomic_DNA"/>
</dbReference>
<evidence type="ECO:0000256" key="1">
    <source>
        <dbReference type="SAM" id="MobiDB-lite"/>
    </source>
</evidence>
<organism evidence="2">
    <name type="scientific">viral metagenome</name>
    <dbReference type="NCBI Taxonomy" id="1070528"/>
    <lineage>
        <taxon>unclassified sequences</taxon>
        <taxon>metagenomes</taxon>
        <taxon>organismal metagenomes</taxon>
    </lineage>
</organism>
<evidence type="ECO:0000313" key="3">
    <source>
        <dbReference type="EMBL" id="QJH94250.1"/>
    </source>
</evidence>
<feature type="region of interest" description="Disordered" evidence="1">
    <location>
        <begin position="1"/>
        <end position="30"/>
    </location>
</feature>